<evidence type="ECO:0000313" key="3">
    <source>
        <dbReference type="Proteomes" id="UP000254287"/>
    </source>
</evidence>
<dbReference type="EMBL" id="UFXP01000001">
    <property type="protein sequence ID" value="STC76957.1"/>
    <property type="molecule type" value="Genomic_DNA"/>
</dbReference>
<feature type="compositionally biased region" description="Basic and acidic residues" evidence="1">
    <location>
        <begin position="56"/>
        <end position="67"/>
    </location>
</feature>
<dbReference type="RefSeq" id="WP_220182057.1">
    <property type="nucleotide sequence ID" value="NZ_UFXP01000001.1"/>
</dbReference>
<feature type="compositionally biased region" description="Basic residues" evidence="1">
    <location>
        <begin position="1"/>
        <end position="19"/>
    </location>
</feature>
<accession>A0A376CWL1</accession>
<dbReference type="AlphaFoldDB" id="A0A376CWL1"/>
<feature type="region of interest" description="Disordered" evidence="1">
    <location>
        <begin position="1"/>
        <end position="20"/>
    </location>
</feature>
<feature type="region of interest" description="Disordered" evidence="1">
    <location>
        <begin position="48"/>
        <end position="110"/>
    </location>
</feature>
<reference evidence="2 3" key="1">
    <citation type="submission" date="2018-06" db="EMBL/GenBank/DDBJ databases">
        <authorList>
            <consortium name="Pathogen Informatics"/>
            <person name="Doyle S."/>
        </authorList>
    </citation>
    <scope>NUCLEOTIDE SEQUENCE [LARGE SCALE GENOMIC DNA]</scope>
    <source>
        <strain evidence="2 3">NCTC10289</strain>
    </source>
</reference>
<evidence type="ECO:0000313" key="2">
    <source>
        <dbReference type="EMBL" id="STC76957.1"/>
    </source>
</evidence>
<feature type="compositionally biased region" description="Polar residues" evidence="1">
    <location>
        <begin position="85"/>
        <end position="102"/>
    </location>
</feature>
<gene>
    <name evidence="2" type="primary">surB_1</name>
    <name evidence="2" type="ORF">NCTC10289_01124</name>
</gene>
<organism evidence="2 3">
    <name type="scientific">Corynebacterium minutissimum</name>
    <dbReference type="NCBI Taxonomy" id="38301"/>
    <lineage>
        <taxon>Bacteria</taxon>
        <taxon>Bacillati</taxon>
        <taxon>Actinomycetota</taxon>
        <taxon>Actinomycetes</taxon>
        <taxon>Mycobacteriales</taxon>
        <taxon>Corynebacteriaceae</taxon>
        <taxon>Corynebacterium</taxon>
    </lineage>
</organism>
<evidence type="ECO:0000256" key="1">
    <source>
        <dbReference type="SAM" id="MobiDB-lite"/>
    </source>
</evidence>
<protein>
    <submittedName>
        <fullName evidence="2">Cell surface protein</fullName>
    </submittedName>
</protein>
<name>A0A376CWL1_9CORY</name>
<dbReference type="Proteomes" id="UP000254287">
    <property type="component" value="Unassembled WGS sequence"/>
</dbReference>
<sequence>MLHWKGHNRRSSTQRRTSRRGVATLSAITLALSGLSITSFNSVAPEASAESFTGGIRDKSGAVEKDAQQASDLPAGSCVVESGERSGSQAGFSWSTLEPSKSSLDRKLGA</sequence>
<proteinExistence type="predicted"/>